<reference evidence="3" key="1">
    <citation type="submission" date="2014-07" db="EMBL/GenBank/DDBJ databases">
        <authorList>
            <person name="Martin A.A"/>
            <person name="De Silva N."/>
        </authorList>
    </citation>
    <scope>NUCLEOTIDE SEQUENCE</scope>
</reference>
<feature type="region of interest" description="Disordered" evidence="1">
    <location>
        <begin position="514"/>
        <end position="533"/>
    </location>
</feature>
<dbReference type="InterPro" id="IPR036465">
    <property type="entry name" value="vWFA_dom_sf"/>
</dbReference>
<feature type="compositionally biased region" description="Polar residues" evidence="1">
    <location>
        <begin position="130"/>
        <end position="146"/>
    </location>
</feature>
<dbReference type="SUPFAM" id="SSF53300">
    <property type="entry name" value="vWA-like"/>
    <property type="match status" value="1"/>
</dbReference>
<dbReference type="InterPro" id="IPR010734">
    <property type="entry name" value="Copine_C"/>
</dbReference>
<dbReference type="InterPro" id="IPR052079">
    <property type="entry name" value="E3_ligase/Copine_domain"/>
</dbReference>
<feature type="region of interest" description="Disordered" evidence="1">
    <location>
        <begin position="130"/>
        <end position="150"/>
    </location>
</feature>
<dbReference type="PANTHER" id="PTHR45751:SF11">
    <property type="entry name" value="COPINE FAMILY PROTEIN 2"/>
    <property type="match status" value="1"/>
</dbReference>
<dbReference type="GO" id="GO:0005634">
    <property type="term" value="C:nucleus"/>
    <property type="evidence" value="ECO:0007669"/>
    <property type="project" value="TreeGrafter"/>
</dbReference>
<dbReference type="GO" id="GO:0016567">
    <property type="term" value="P:protein ubiquitination"/>
    <property type="evidence" value="ECO:0007669"/>
    <property type="project" value="TreeGrafter"/>
</dbReference>
<feature type="region of interest" description="Disordered" evidence="1">
    <location>
        <begin position="468"/>
        <end position="496"/>
    </location>
</feature>
<dbReference type="PROSITE" id="PS50234">
    <property type="entry name" value="VWFA"/>
    <property type="match status" value="1"/>
</dbReference>
<name>A0A0K0F0F6_STRVS</name>
<dbReference type="SMART" id="SM00327">
    <property type="entry name" value="VWA"/>
    <property type="match status" value="1"/>
</dbReference>
<evidence type="ECO:0000259" key="2">
    <source>
        <dbReference type="PROSITE" id="PS50234"/>
    </source>
</evidence>
<dbReference type="PANTHER" id="PTHR45751">
    <property type="entry name" value="COPINE FAMILY PROTEIN 1"/>
    <property type="match status" value="1"/>
</dbReference>
<dbReference type="PROSITE" id="PS51257">
    <property type="entry name" value="PROKAR_LIPOPROTEIN"/>
    <property type="match status" value="1"/>
</dbReference>
<reference evidence="4" key="2">
    <citation type="submission" date="2015-08" db="UniProtKB">
        <authorList>
            <consortium name="WormBaseParasite"/>
        </authorList>
    </citation>
    <scope>IDENTIFICATION</scope>
</reference>
<evidence type="ECO:0000256" key="1">
    <source>
        <dbReference type="SAM" id="MobiDB-lite"/>
    </source>
</evidence>
<dbReference type="GO" id="GO:0004842">
    <property type="term" value="F:ubiquitin-protein transferase activity"/>
    <property type="evidence" value="ECO:0007669"/>
    <property type="project" value="TreeGrafter"/>
</dbReference>
<dbReference type="Pfam" id="PF07002">
    <property type="entry name" value="Copine"/>
    <property type="match status" value="1"/>
</dbReference>
<dbReference type="STRING" id="75913.A0A0K0F0F6"/>
<dbReference type="InterPro" id="IPR002035">
    <property type="entry name" value="VWF_A"/>
</dbReference>
<feature type="compositionally biased region" description="Basic and acidic residues" evidence="1">
    <location>
        <begin position="251"/>
        <end position="270"/>
    </location>
</feature>
<feature type="region of interest" description="Disordered" evidence="1">
    <location>
        <begin position="1395"/>
        <end position="1433"/>
    </location>
</feature>
<feature type="region of interest" description="Disordered" evidence="1">
    <location>
        <begin position="209"/>
        <end position="228"/>
    </location>
</feature>
<proteinExistence type="predicted"/>
<accession>A0A0K0F0F6</accession>
<evidence type="ECO:0000313" key="4">
    <source>
        <dbReference type="WBParaSite" id="SVE_0227000.1"/>
    </source>
</evidence>
<feature type="compositionally biased region" description="Polar residues" evidence="1">
    <location>
        <begin position="1395"/>
        <end position="1406"/>
    </location>
</feature>
<evidence type="ECO:0000313" key="3">
    <source>
        <dbReference type="Proteomes" id="UP000035680"/>
    </source>
</evidence>
<feature type="region of interest" description="Disordered" evidence="1">
    <location>
        <begin position="244"/>
        <end position="275"/>
    </location>
</feature>
<feature type="compositionally biased region" description="Polar residues" evidence="1">
    <location>
        <begin position="514"/>
        <end position="524"/>
    </location>
</feature>
<keyword evidence="3" id="KW-1185">Reference proteome</keyword>
<organism evidence="3 4">
    <name type="scientific">Strongyloides venezuelensis</name>
    <name type="common">Threadworm</name>
    <dbReference type="NCBI Taxonomy" id="75913"/>
    <lineage>
        <taxon>Eukaryota</taxon>
        <taxon>Metazoa</taxon>
        <taxon>Ecdysozoa</taxon>
        <taxon>Nematoda</taxon>
        <taxon>Chromadorea</taxon>
        <taxon>Rhabditida</taxon>
        <taxon>Tylenchina</taxon>
        <taxon>Panagrolaimomorpha</taxon>
        <taxon>Strongyloidoidea</taxon>
        <taxon>Strongyloididae</taxon>
        <taxon>Strongyloides</taxon>
    </lineage>
</organism>
<dbReference type="Proteomes" id="UP000035680">
    <property type="component" value="Unassembled WGS sequence"/>
</dbReference>
<dbReference type="WBParaSite" id="SVE_0227000.1">
    <property type="protein sequence ID" value="SVE_0227000.1"/>
    <property type="gene ID" value="SVE_0227000"/>
</dbReference>
<sequence length="7150" mass="813206">MAYKSQACVANCLVCSCSKCYHSKERKMLRDTKREQNIETYGSSVTLDDSLTRSFTFTRNTLALPNNNRTSTTSLNRYTGKKSKKAPDRSVIKANKRCRNELNKEFDEWVKKKSISYDQLSQASFNTITNISDRGQTPDNTANSECSSITTSIDSSSSKNIELKSILKNGTSNDYQNITSSTKSSKSKHLFSRKLKKKSSDSILKPVSEVGEEDIETSSCQEGNTNNCKKKKNTWEKMKRGIRSIFSNNKDSGRKDNDNPEKYSQDEGQVHKSSSGLFKKMFRSESQQTVPIRDYMLSGGRSSYDHTGYNQRILKIDSDDDYAEIIGYRAKSNEKDVFTNYRMNDHKKREMSLPVSPKTVKFQDEIDFERMTDSTTSQTRDFATIESIRQPKHNYSNYQQNSRTLQYNSRNHRDLKNGSINYDKADPNLILKYYGDECDNYSNVRKRQTVRKNGKKNGIECGRMISPSRQQASTYHRDISPANDKVNGSEEAGDTSTLDQATMDLLKLSSEVPSNVTFSSNPRLSPSGDKLKKCASTNSMHKVIRTENGGVMKLSNVFTWDSDNLRPPSESPFPSTVGEQSEISLDKPLLSDDESFALIHSRSGSFNGRPVNLSAHYVKDTIEIEEVDNEPLDVKKDNYVETEAEKHHENSQRVRTTVEGKMNMQKIVGSRLSEIQASFPSRYTVRETIKNYTITTTLGKRKMIMQEKKDLVMKDDQFAEKINKKYDVKILEDGRQVSRYEANIKVPGDMNAQEYLSKLSENLLSEMAILDSSETKTKVEVEIIEDITDIDKTYLIGIPVIEIKEEKKSDLEDVQREEISKPTLQVTEYNDLDDAKYQFKKEGNVFEECKVFQNDATIIPSDESESTAPIPIDISTKANIDCDLVRTEDRSKNEVIFVQNNKESASYILIRPKETYSQQKLVLESEEHVSGSKIEQIKKMEIVEEEEEYVEVEEIIEMDDEDEEEEVMFGNQNIEKPFMTMETMTEQCVEIDESNQTVIQEIKHELIETRQEINNLDLNQSVISNDITKEGFAEILIMNGIKWEESFKTKELSEATAMIICSISNDTKRFHEVESSFCSPNECGAILNVYFSENENVSLTTVFQQRGAKEEIDIKASTPIVSTVSCKLKEMLQENVTSMFYLSNDNKKIDNEVVSITIKDMTNETGPSLRCFSQVVVDVTLYISLDGRRLEFTPLKNDEIFKMVPVANIIKEEAIISQSHVEMHSMNIKMSKDDYNEKTSIIFATPKAESVSKEFQEFGNETEYCSIMMSNRGLSKFDSEVNIAQSITGKYPYKNYRRLVKDLSLNDITKSCNIMPSVNDNLFTVNITKSMTISNFKTLLPLHGTANTFWLSVSNLKCKSESDIIKARCSLDISNAQKISLQSISLTNTYLSSPYQDDKISTSSPTPLSPAKRKREHRSYSNGLNGDEKKELRMDEKEFMENDIISGKAYYTFFGQRHSYITDSEDDSDSDDFQMGGVQRSQSAIYLRNNMFNSDLYQSDIFNISSKKDAVTLGSSHQQDIDNKNEINIYSNHLTYHLPKFSTPPLASSSSEEDVYIKGTSVQFCNIKKKTVHDKYSEGYQSYNDITSSTSKDILFCEPISIATAEVQLIKNYSTNSIIDNRQTTAIKSSDITKEGFVKAASTPDFNFDTQFVTYQHQGTSNIFKLSNIKSTTLSSSLDIKSASTENIDYSVNLIKSKNLNKFTCNPIIKQKSCDNISLNVKKMPKFYNEKYYSNEVPKRTLEFNRSQSEFSHSNRHIIYENMNEQIINFVKKDYPLALIPIISTGIINTAPVQTRIIYEEVITRKEIPNSYSTYTISKKNDYIIGSGDNSQTYNINLGKNLIDEGDVLRKISEKLKYNERITTSSCQHCNVIFNEECTKNIENEYVDKKISEKYCEKCYSDIIEMNIENTNVNLEIINNKRENLNKSCVVYSPQMISTPKICVPEKKITLKSCQYAWEHILNDLEAEVTFYDGNYETCISNVKEEHVEKSEFVKEYTGETIEGYVEKYISKVSKTQLLVLEDEKEEEVANEDINIHNLSSFNTSDIMTKWLDLCEEANDMKVNISRSKSEIPYEETIESTIDFERIPLSLRKETIGKSLSLSSQYVDNLSTRQSEEIEITLDRSLEKNQIITSSQTSFDNIVNYHSITDSGIFSTAAQLENRSDNLFYLSRQTNNYDGEIFDISLLSIWDEKVSKTMDVPKNEDILYIKEYFEVDQNLVTDIVINDQRLIKNILKAKCESIEDIRGDKEIVKNEELKKEASVINLVNKGESLTLNTIDNKISSMKNNKVINRDVVVKENIDMTMSLNAKVTSKQPFESNYNTFVELHKTSSSPKEKDNNYVLPTSIVLSQSFDTFSCKTRDTLVVINLRAPTHERSVEGIVVEREKESLLYEGNSMTIEEKDEIIHFNKDGPNKLKEEISMVSSNKDDIYKEFNVPSKNEIVYITSYSTIERDLMTGIKIQNPLNVFTNINVCSCNEEYIQLVEHWEKNEAIGNYDGFVKLANDERIEMSSSKIDKLLSKDIQSDGEKNISTITATVDVHQIDAVKKHKDVEHAVFINTSLTQSLNLVAVSDVENNVSINFNIPPSCDCGEIKINRDKLKYTISGVSVKSYSKSAEFNKNNDKTIECSMILKTSNDEKFDKKLSPSTTEDVFYLSSYRKIERDASTTTGILAPTEDYYKFDSESAVEENINISKHIQQNESSGISLENVKLIGVESINLSSYQNKSSFHSTKSEEVEFVSSICNDKTVKIVKAEGNIKIAPEPLEEKINALVDLRMINKESNVGVDEMILPKYLNINEDIHISYSSNILNDQLFVFSIPPSLENIKYVVDEKLVVKDIFKGRECLREEYSRDITFVKEYDEKFKDSITLSIPSSDYLLKSMKESKIENIVFITDYKMTDGSIFVDVNLIESKTFNDLLGASSSKNEVINVCKDLQKRASSGGSSNIINIPEECCVFLSSSDVTTSLKHLLDSDMESTSLIHQINGNERLNIESKIKNIPPKCEENIKAFIDMKLCNIQTKPPETISINENLGILGTSNICQERPIVFSCMQPSEVSKTAIAEKITESGSFVINEYLQNYATNILESPCNINVGDLYYVSYAAGNNEVLKKRLTEIVKEKITFATTYSVVDNNILANVNLINPLKINEVVEKVIIPSETHKVTEIIKGFSTENVVFISDYKNISGKMDVNIIMANPIVANKFLRARSAKEEIINISKDILQNEMLERVTKTVDMRNVECTVLSSLDETSELSKIDITEDFSSKTIDNENFVTQKSAKSIQNRNIDAYVDLKILYKDIDEDVSKIRYEGALTESVTTSCEPVISLEHSFSRIPPMAKVYSIIDKKISQECTFIVNEYLQKFVNQNISIIGVIDTKDLYDISLKSSNDERFRTKIKESMKEDVVLITDYKLVDNKLAANVSVVDRNIGNYIIKISEAIEENISISKDMVFEMMKDDMKKNIGLTNIESSKLSSVDTMTVISKESEIQDGTFGIQDDKESKNILTTNENIKMSPQFTESNVFSVVDMKLLPSDELVDDVNERSIVKSHLIKDNLTLQGSSTINGDKLINIQRDESHYKYDITIGDKVIESEKYSSKEYLNENISKDINLVDKNCIIEEQYISFQKSNDEEIKRTVVPSLCENVNIITDFRTINDQMIANAIMVDSKTSNQTFEGRPSMENCISIFKVVERSEPLIKSDGSVKLPNVESTNLSFIDTMTVISKDSSIQDGISGIQDDKDFKNILTANESIKMSQQFIESIVDSIVDLQLLSKDTLTYEDNEKNIVEVNLIKDNIILQGSSTVNEDKIISLQRNESQQKYDITIDDKVIGNDKFLSKEYLHENISSDINLIDNNNITEGKQICLQKSNDEEFMTKIRESSCENVIVITDYKTIDGKMNANVVMLDSKITNQLLNIKSSTERYISISKDVERRETSVQSDKTVKLPNVEKFNMSSYNIESLLSSDKFDDEFMLIVRPDESSLLTSIDGRVKLESQPSEVNLESTVDVKLLKNNNLAIENEKIIDSSLKIKENLSTSCYQDVVTQQNIALSFLPSIGKINKTIKDKITENSCFIVNEYLQNYVNENINLSRDIDTNDLYKISLVAANDERIIEVFKELSSKDVTFITDYRKIDGKMMATVNFIDTKVAQTLLKVNEAITENIYLSKNVKREQDHDKFEEIIKLPNVEATKLTSSYTTTSIVNDNLDENYTSSIEPTKGFSTTVVEESVKMSSQPSVESVEAIVDMQLIKDEIESAMNEIELKKSLDVNYKVSTSSSSYITDCKGISLSTESSIESVKAIIKEKKIEKDVFSGKESFQESHTKDVNLIGTIDIKNKSDICLATSNKDELSKTVNESSCNDIVFLTNYRKVPRSMSVDINLPQKPIDCHNLRAKSVIEENISISKQIANDRLDGRSTSVISLRNKELVEMSSLDVDAAIRNFGKTNDESVIGIQKCKGKETIMKKDRIKEIQKSSECLVTAYVDFKCLPLDDGKEESEKTLPQYFTIDEILSTRGVSEVNDNNYFQLSFKTQSKDVGKTIITPFTIKDSYKLKESYDENWYRVIDFSHGNDQVNSDKITIPIFNIENLVENIQEVLNEDIFYIKNISTIDNENSTLTIIKKPNNIYDIIKVSSSSSEDMIIDKDLSKKDEEEVYDCMISIKMKESCKMSASLLFSNIHKENGVSSEIIKITEFVDATAALNISSDYIKKATQEYLNAYVDLSKVPSPSKQHNVEHSISVSFDSKQLFTASAVSNVVTRSSVRFTFPAQVFEIESRYDDGYNEYGKLKAKPARKETTESLIELMKVIDDKFDDERIVKCSKVEEIHKDLHEESNEECIYISDYTTYDDDSNTTTTINYPLNVFKILSTEEPKEENINIVQSWIKNDVKDSFKCVIDVAPTDYSEMEQSTIAQNLEKANENGSNAIRIKDIIQYNLAYSVALQKQHVEEVFNLVEAKVGMKQLSTVKQIDESEHTITISGTFKQSLEKASTCDSSNKAFMSIIIPKRVDRLETTFINIPYQNYVTDYSLCEKIKSHYDNLRTIPTAISFVPPNVFVLPKECKRDVLIKDYTYITEQKIIDNNLKTDITIDKPVTIKKTFERSKETTTTTENNIKKKEIINEITTKYGIPFTISSNLSTTNVDDVIINKKQETIFDTVEFINRNDVNVLNDKVIVTVKEPIEPKLDVINTILDLKQISSVKVINEAEHSFSVLASFEKRQNNFKVNDIEETCNVQFTTKTSSTDTIDKIIKVKRKDEVKLKINETNYEIMESNFDLEKCGSISEMGNCINIKASNDNMVKTSMKEVNDEDVLCITQYFIVDRDLYATKSLDDNLHMVKYLSTLSSSESSISIDNEWFKKNNMESAYKIIYIPNSIALSDTYASQTITECNSLTRTPPNNYIDYLYISSNDEYLSMSLVESQLSKINVLISLYCMDSASEGRAQEVEIPLITSTYATFLVEANEVVTDRVTIFNEFARKSEYGFGNIEMITCNHGHDIEVTFEACEIENIKMKVDLRNRDLEVERVYLTVYEPNFFGRVIYNCEESDEVHSQFTATLCARRIDILSGKITNTISRNHEPLTLNTLACQESVRNVNESLVIPPPNEKSNIIRVIGNEIAPLSIKLIESQIKVIHVGSDFVIPPHKDDMLITLKHYNFAGTYQLHTKSSSEEYKMTTYNFYRNDSNEKTNKKMIVGYEESIQFTSKSSKDFSTIIYDNFMKSPEEYRTTAIEKTSNNLPLIPFTFKESHSEDHYANYSYTRNEESLKSDITNYIPSYGGKIDAIYDFASEVSLSFVRELQHPIVFEGCNRTFITFNNTQPVTLKSRPCSFESTTVGEGFLREEGNFIAKIQITDINRGHSTTFSLKESHDETQTTYQQFDIIGETEIIYYVYNEINKITGYRLQCDSAEEIVKILSFTFSRPINACESSRFSTIIPNKHSPITFNTSSATNNIFTVTNNFYLPPPKEYTSFKSIEILTASGDLNLMESIDENIIHNYFFNKYEDNEISELVITSKNTQNVIHDINASEDNKVEKTISLSYPVDNIGKNRITIKVPRDDNVSYKTPESLEVNVISNEYYKKDEDSENVKECRIISRDFEPSQFHITECKEEAQTYHFDYFKENDVNDSSINIKTNRQSTPFLLSCKAFSMEDNHQDIHFSSKNDVDLFANYTLRVPNVIEPLSMKISESLMEENNIVYNLSRNEMFENIKIIMKDKNINKEQFNISESEVVEECIYSQFKRNQEQKSIKTTLKEAYHGGEFILSTYGSSEDCANVSSDIHSKLPLFYCTDILLTTPNTISRKYFTLGESKITEILKDLQFINDKPSKLETQIVHATFNDGESVIVTYKESQTSTDSTNFIFTKALESQDYSITVPIPLAGGNYTLSSKASSEEYITLGQDIVNIKLNVGDIFITLITPNIIEPGFLSASKVGSETVTISTNLQNPPQFLLATYKKASPRDGPPQTLILSESKEISECNNIALFKEPSNDSSSFIFTEALHGGCHTFNTSCAVDNVYNLTCDLRSNNVLKEETNIVLSISRETEKILLSSNKSESNEIILDISIKNNKLKDDESSIILRTHNEIEPKQFHTSESGEHIITVNFNLSLNKEKEYEIECIRDTPRYGGDTILHTNSSMDIKANEVNIILHNPEQIEASKGLVLKISNNHEITYNTSSSIESLITIDSKLVCSSSIDNLELAKIIIPEIDNGGHFTYCTSQFSENTFNLCVDLKHQPDEGKYTYTMHEPQTENSLVFQTHASQECTTNMEERYIESISCENLVHVEGVCKFNVIRESTPVRWTTFTQETDQSQFTEYATSENIKSILIEREENNKDLQLATSEKRVSFAEDVQEKTLFFDASMSVESMNVPSIIKKPMKKERERSRRSELKKNEAPRFSHLRRNSLLAALNIGSPSNIPHFKTLSDIVYAIKDAGLEYSNLIFGIDYTKSNDYQGEKTFDCRSLHSLLPKEQNPYQQVIEIVGKTLSSFDADGQIPVYGFGSEECTDQTIFNLADPDDMDACCNGFEEVLKTYNDITPKVNMSGPTNFVPLIEKAIDICREKHSYHILVIVADGQVTNEKINQKAIAAASHYPLSIIMVGVGDGPWGMMSRFDETLPKRIFDNFHFVDFHKVIFNAPNAEASFAVNALMEIPDQYKSIKELGLLKHSRRG</sequence>
<protein>
    <submittedName>
        <fullName evidence="4">VWFA domain-containing protein</fullName>
    </submittedName>
</protein>
<feature type="domain" description="VWFA" evidence="2">
    <location>
        <begin position="6920"/>
        <end position="7083"/>
    </location>
</feature>